<evidence type="ECO:0000256" key="4">
    <source>
        <dbReference type="SAM" id="MobiDB-lite"/>
    </source>
</evidence>
<evidence type="ECO:0000259" key="5">
    <source>
        <dbReference type="Pfam" id="PF01326"/>
    </source>
</evidence>
<organism evidence="6 7">
    <name type="scientific">Bifiguratus adelaidae</name>
    <dbReference type="NCBI Taxonomy" id="1938954"/>
    <lineage>
        <taxon>Eukaryota</taxon>
        <taxon>Fungi</taxon>
        <taxon>Fungi incertae sedis</taxon>
        <taxon>Mucoromycota</taxon>
        <taxon>Mucoromycotina</taxon>
        <taxon>Endogonomycetes</taxon>
        <taxon>Endogonales</taxon>
        <taxon>Endogonales incertae sedis</taxon>
        <taxon>Bifiguratus</taxon>
    </lineage>
</organism>
<dbReference type="PANTHER" id="PTHR43615:SF1">
    <property type="entry name" value="PPDK_N DOMAIN-CONTAINING PROTEIN"/>
    <property type="match status" value="1"/>
</dbReference>
<comment type="caution">
    <text evidence="6">The sequence shown here is derived from an EMBL/GenBank/DDBJ whole genome shotgun (WGS) entry which is preliminary data.</text>
</comment>
<dbReference type="Proteomes" id="UP000242875">
    <property type="component" value="Unassembled WGS sequence"/>
</dbReference>
<dbReference type="InterPro" id="IPR013815">
    <property type="entry name" value="ATP_grasp_subdomain_1"/>
</dbReference>
<gene>
    <name evidence="6" type="ORF">BZG36_05523</name>
</gene>
<dbReference type="FunFam" id="3.30.1490.20:FF:000010">
    <property type="entry name" value="Phosphoenolpyruvate synthase"/>
    <property type="match status" value="1"/>
</dbReference>
<dbReference type="InterPro" id="IPR051549">
    <property type="entry name" value="PEP_Utilizing_Enz"/>
</dbReference>
<dbReference type="SUPFAM" id="SSF56059">
    <property type="entry name" value="Glutathione synthetase ATP-binding domain-like"/>
    <property type="match status" value="1"/>
</dbReference>
<evidence type="ECO:0000256" key="2">
    <source>
        <dbReference type="ARBA" id="ARBA00022741"/>
    </source>
</evidence>
<feature type="domain" description="Pyruvate phosphate dikinase AMP/ATP-binding" evidence="5">
    <location>
        <begin position="4"/>
        <end position="302"/>
    </location>
</feature>
<feature type="compositionally biased region" description="Basic and acidic residues" evidence="4">
    <location>
        <begin position="993"/>
        <end position="1002"/>
    </location>
</feature>
<evidence type="ECO:0000313" key="7">
    <source>
        <dbReference type="Proteomes" id="UP000242875"/>
    </source>
</evidence>
<evidence type="ECO:0000256" key="1">
    <source>
        <dbReference type="ARBA" id="ARBA00007837"/>
    </source>
</evidence>
<dbReference type="OrthoDB" id="6123450at2759"/>
<dbReference type="InterPro" id="IPR002192">
    <property type="entry name" value="PPDK_AMP/ATP-bd"/>
</dbReference>
<dbReference type="Gene3D" id="3.30.1490.20">
    <property type="entry name" value="ATP-grasp fold, A domain"/>
    <property type="match status" value="1"/>
</dbReference>
<dbReference type="PANTHER" id="PTHR43615">
    <property type="entry name" value="PHOSPHOENOLPYRUVATE SYNTHASE-RELATED"/>
    <property type="match status" value="1"/>
</dbReference>
<evidence type="ECO:0000256" key="3">
    <source>
        <dbReference type="ARBA" id="ARBA00022840"/>
    </source>
</evidence>
<comment type="similarity">
    <text evidence="1">Belongs to the PEP-utilizing enzyme family.</text>
</comment>
<dbReference type="EMBL" id="MVBO01000246">
    <property type="protein sequence ID" value="OZJ01759.1"/>
    <property type="molecule type" value="Genomic_DNA"/>
</dbReference>
<keyword evidence="3" id="KW-0067">ATP-binding</keyword>
<dbReference type="Pfam" id="PF01326">
    <property type="entry name" value="PPDK_N"/>
    <property type="match status" value="1"/>
</dbReference>
<reference evidence="6 7" key="1">
    <citation type="journal article" date="2017" name="Mycologia">
        <title>Bifiguratus adelaidae, gen. et sp. nov., a new member of Mucoromycotina in endophytic and soil-dwelling habitats.</title>
        <authorList>
            <person name="Torres-Cruz T.J."/>
            <person name="Billingsley Tobias T.L."/>
            <person name="Almatruk M."/>
            <person name="Hesse C."/>
            <person name="Kuske C.R."/>
            <person name="Desiro A."/>
            <person name="Benucci G.M."/>
            <person name="Bonito G."/>
            <person name="Stajich J.E."/>
            <person name="Dunlap C."/>
            <person name="Arnold A.E."/>
            <person name="Porras-Alfaro A."/>
        </authorList>
    </citation>
    <scope>NUCLEOTIDE SEQUENCE [LARGE SCALE GENOMIC DNA]</scope>
    <source>
        <strain evidence="6 7">AZ0501</strain>
    </source>
</reference>
<proteinExistence type="inferred from homology"/>
<dbReference type="AlphaFoldDB" id="A0A261XTS7"/>
<protein>
    <recommendedName>
        <fullName evidence="5">Pyruvate phosphate dikinase AMP/ATP-binding domain-containing protein</fullName>
    </recommendedName>
</protein>
<dbReference type="GO" id="GO:0005524">
    <property type="term" value="F:ATP binding"/>
    <property type="evidence" value="ECO:0007669"/>
    <property type="project" value="UniProtKB-KW"/>
</dbReference>
<feature type="region of interest" description="Disordered" evidence="4">
    <location>
        <begin position="930"/>
        <end position="1007"/>
    </location>
</feature>
<dbReference type="GO" id="GO:0016301">
    <property type="term" value="F:kinase activity"/>
    <property type="evidence" value="ECO:0007669"/>
    <property type="project" value="InterPro"/>
</dbReference>
<keyword evidence="7" id="KW-1185">Reference proteome</keyword>
<sequence>MLAQVGGKAANLGEMTRAGLPVPVGFCLTTEAYARMTDRAEMDPILEQLSATRTDDIVQLSKSATTARGKLLAVSMPQELVEAIALAYHHLASGEPIPVAVRSSATAEDLPYASFAGQQDTYLNIVGTEAVLDAVKRCWASLWTDRAVIYRASNAIDHRAVRLAVVVQQMVDAEVAGVLFTANPLTGRRRQAVIDANPGLGEAVVSGSVNPDNFVVDTASGEILQRRMGDKRLIIRSTPGGGTQRIEYGDKQGTFCLTDEQVQTLTRLGERVETHYGYPQDTEWAIDSSGHPWLTQARPITSLFPLPTNAPMTDDDLHVYLSISVLQGVYRPLTPMGIQTFRLISSAIATFALGKPPKNPLNGLPFVADIGQRLFIDATPILRNVIGREVLIRILQGMEALSAVIFKSLVSDPRLAPSTTSKWSTLRKIFTIALRTKVPIVVVRAMLRPEAARNRLAKLETYLRQPSTLAAGATSNDRLNEFEHRIERDIAKVARTAVPTALAGIILSVMASRLLRSIASPDEIQIVLRGLPHNPTTEMDLSLWTLAQKVRANPTVTAKLEKTPPEQLAQAYLEGQLPSLLQDGLAEFLHIYGHRGVAEIDLGLARWSEDPTHILGVLANYLKLDSPELASDVQFESGAQEAEAMIMELILRARRKSWFYSQLVRFNLKRVRELTGLREVPKYCFVLLFARCRELLWPVGEELAKSGKLEKPEDVFFITLPEAQAAVAGEDLRSLVIGRRTSYDHELRRRHLPRILLSDGTEPERELHVAIQVREGVLTGSPASAEWAISEFFDVDIDKHTVKTYGSVDALINNTVSIDAARYLVSSVLIPWKDPSNPERTFRVAGDTMTWRQLVDTLGEVQGAVYKHEYLDPAVAQKNEDAREAGDFGAEMAWSAKPLAASGHSIVGAPLDNAQLDFKPETVKETLQRLYTQPEKPVITPTTPPSGPHSKKRKYHEPHKRSGPKAKQQKSGNASTDKNEDGENPSKNSKKNPAAEKRSEQRRPRRVKDLQSNMAIALNMQNALSETTWAIYPHNALKTSVDSIQKEEVVDFVAKWIIWPRIQGANDDDFHIFVKEKQKYGEGLKEFKQSITKGPVTMAKPKPKIVTF</sequence>
<accession>A0A261XTS7</accession>
<dbReference type="Gene3D" id="3.30.470.20">
    <property type="entry name" value="ATP-grasp fold, B domain"/>
    <property type="match status" value="1"/>
</dbReference>
<name>A0A261XTS7_9FUNG</name>
<evidence type="ECO:0000313" key="6">
    <source>
        <dbReference type="EMBL" id="OZJ01759.1"/>
    </source>
</evidence>
<feature type="compositionally biased region" description="Basic residues" evidence="4">
    <location>
        <begin position="949"/>
        <end position="968"/>
    </location>
</feature>
<keyword evidence="2" id="KW-0547">Nucleotide-binding</keyword>